<dbReference type="GO" id="GO:0005524">
    <property type="term" value="F:ATP binding"/>
    <property type="evidence" value="ECO:0007669"/>
    <property type="project" value="UniProtKB-KW"/>
</dbReference>
<reference evidence="5 6" key="1">
    <citation type="journal article" date="2016" name="Antonie Van Leeuwenhoek">
        <title>Nocardia donostiensis sp. nov., isolated from human respiratory specimens.</title>
        <authorList>
            <person name="Ercibengoa M."/>
            <person name="Bell M."/>
            <person name="Marimon J.M."/>
            <person name="Humrighouse B."/>
            <person name="Klenk H.P."/>
            <person name="Potter G."/>
            <person name="Perez-Trallero E."/>
        </authorList>
    </citation>
    <scope>NUCLEOTIDE SEQUENCE [LARGE SCALE GENOMIC DNA]</scope>
    <source>
        <strain evidence="5 6">X1655</strain>
    </source>
</reference>
<dbReference type="AlphaFoldDB" id="A0A1W0B061"/>
<protein>
    <submittedName>
        <fullName evidence="5">Universal stress protein UspA</fullName>
    </submittedName>
</protein>
<dbReference type="PANTHER" id="PTHR46268:SF27">
    <property type="entry name" value="UNIVERSAL STRESS PROTEIN RV2623"/>
    <property type="match status" value="1"/>
</dbReference>
<keyword evidence="6" id="KW-1185">Reference proteome</keyword>
<evidence type="ECO:0000256" key="3">
    <source>
        <dbReference type="ARBA" id="ARBA00022840"/>
    </source>
</evidence>
<dbReference type="Pfam" id="PF00582">
    <property type="entry name" value="Usp"/>
    <property type="match status" value="2"/>
</dbReference>
<comment type="similarity">
    <text evidence="1">Belongs to the universal stress protein A family.</text>
</comment>
<evidence type="ECO:0000256" key="1">
    <source>
        <dbReference type="ARBA" id="ARBA00008791"/>
    </source>
</evidence>
<keyword evidence="2" id="KW-0547">Nucleotide-binding</keyword>
<feature type="domain" description="UspA" evidence="4">
    <location>
        <begin position="8"/>
        <end position="147"/>
    </location>
</feature>
<dbReference type="OrthoDB" id="3174546at2"/>
<evidence type="ECO:0000313" key="5">
    <source>
        <dbReference type="EMBL" id="ONM50207.1"/>
    </source>
</evidence>
<dbReference type="Gene3D" id="3.40.50.620">
    <property type="entry name" value="HUPs"/>
    <property type="match status" value="2"/>
</dbReference>
<sequence>MPGSVRAPVLVGADGSPAAMQAVRWAAHEAACQRCALHIVYAVGVPIDVGPTFGYAPIDGETCRRAGQVTAEATRDVATAAAVPIADIEIETFVADAAPVPLLRDCSAHARLLVVGTRGLGAFRRGLLGSVSTSLARHARCPVAVVPEHPPDPRGPVVVGVDGSPYSARAIQIAFAVAARRDVELVAVHAWSEFYRYLSRDELQEEAAGLLAENLAGYRERYPDLRVRRTIVADRPARALLDAATDPQLLVVGSRGRGGFAGMTLGSVSQAVLHAAHCPVLIARASDRDR</sequence>
<gene>
    <name evidence="5" type="ORF">B0T46_03785</name>
</gene>
<dbReference type="STRING" id="1538463.B0T36_07880"/>
<name>A0A1W0B061_9NOCA</name>
<evidence type="ECO:0000313" key="6">
    <source>
        <dbReference type="Proteomes" id="UP000188836"/>
    </source>
</evidence>
<evidence type="ECO:0000256" key="2">
    <source>
        <dbReference type="ARBA" id="ARBA00022741"/>
    </source>
</evidence>
<dbReference type="InterPro" id="IPR006015">
    <property type="entry name" value="Universal_stress_UspA"/>
</dbReference>
<dbReference type="PRINTS" id="PR01438">
    <property type="entry name" value="UNVRSLSTRESS"/>
</dbReference>
<comment type="caution">
    <text evidence="5">The sequence shown here is derived from an EMBL/GenBank/DDBJ whole genome shotgun (WGS) entry which is preliminary data.</text>
</comment>
<dbReference type="Proteomes" id="UP000188836">
    <property type="component" value="Unassembled WGS sequence"/>
</dbReference>
<dbReference type="EMBL" id="MUMY01000002">
    <property type="protein sequence ID" value="ONM50207.1"/>
    <property type="molecule type" value="Genomic_DNA"/>
</dbReference>
<dbReference type="PANTHER" id="PTHR46268">
    <property type="entry name" value="STRESS RESPONSE PROTEIN NHAX"/>
    <property type="match status" value="1"/>
</dbReference>
<accession>A0A1W0B061</accession>
<keyword evidence="3" id="KW-0067">ATP-binding</keyword>
<dbReference type="InterPro" id="IPR014729">
    <property type="entry name" value="Rossmann-like_a/b/a_fold"/>
</dbReference>
<dbReference type="RefSeq" id="WP_077115025.1">
    <property type="nucleotide sequence ID" value="NZ_LOKT01000004.1"/>
</dbReference>
<feature type="domain" description="UspA" evidence="4">
    <location>
        <begin position="156"/>
        <end position="284"/>
    </location>
</feature>
<evidence type="ECO:0000259" key="4">
    <source>
        <dbReference type="Pfam" id="PF00582"/>
    </source>
</evidence>
<dbReference type="InterPro" id="IPR006016">
    <property type="entry name" value="UspA"/>
</dbReference>
<dbReference type="SUPFAM" id="SSF52402">
    <property type="entry name" value="Adenine nucleotide alpha hydrolases-like"/>
    <property type="match status" value="2"/>
</dbReference>
<proteinExistence type="inferred from homology"/>
<organism evidence="5 6">
    <name type="scientific">Nocardia donostiensis</name>
    <dbReference type="NCBI Taxonomy" id="1538463"/>
    <lineage>
        <taxon>Bacteria</taxon>
        <taxon>Bacillati</taxon>
        <taxon>Actinomycetota</taxon>
        <taxon>Actinomycetes</taxon>
        <taxon>Mycobacteriales</taxon>
        <taxon>Nocardiaceae</taxon>
        <taxon>Nocardia</taxon>
    </lineage>
</organism>